<dbReference type="STRING" id="287099.SAMN05660413_01612"/>
<dbReference type="Proteomes" id="UP000199153">
    <property type="component" value="Unassembled WGS sequence"/>
</dbReference>
<comment type="function">
    <text evidence="7">This protein is part of the stalk that links CF(0) to CF(1). It either transmits conformational changes from CF(0) to CF(1) or is implicated in proton conduction.</text>
</comment>
<dbReference type="PRINTS" id="PR00125">
    <property type="entry name" value="ATPASEDELTA"/>
</dbReference>
<keyword evidence="2 7" id="KW-0813">Transport</keyword>
<dbReference type="Pfam" id="PF00213">
    <property type="entry name" value="OSCP"/>
    <property type="match status" value="1"/>
</dbReference>
<dbReference type="NCBIfam" id="TIGR01145">
    <property type="entry name" value="ATP_synt_delta"/>
    <property type="match status" value="1"/>
</dbReference>
<dbReference type="InterPro" id="IPR000711">
    <property type="entry name" value="ATPase_OSCP/dsu"/>
</dbReference>
<evidence type="ECO:0000256" key="3">
    <source>
        <dbReference type="ARBA" id="ARBA00022781"/>
    </source>
</evidence>
<dbReference type="SUPFAM" id="SSF47928">
    <property type="entry name" value="N-terminal domain of the delta subunit of the F1F0-ATP synthase"/>
    <property type="match status" value="1"/>
</dbReference>
<reference evidence="8 9" key="1">
    <citation type="submission" date="2016-10" db="EMBL/GenBank/DDBJ databases">
        <authorList>
            <person name="de Groot N.N."/>
        </authorList>
    </citation>
    <scope>NUCLEOTIDE SEQUENCE [LARGE SCALE GENOMIC DNA]</scope>
    <source>
        <strain evidence="8 9">DSM 17794</strain>
    </source>
</reference>
<evidence type="ECO:0000256" key="4">
    <source>
        <dbReference type="ARBA" id="ARBA00023065"/>
    </source>
</evidence>
<dbReference type="PANTHER" id="PTHR11910">
    <property type="entry name" value="ATP SYNTHASE DELTA CHAIN"/>
    <property type="match status" value="1"/>
</dbReference>
<protein>
    <recommendedName>
        <fullName evidence="7">ATP synthase subunit delta</fullName>
    </recommendedName>
    <alternativeName>
        <fullName evidence="7">ATP synthase F(1) sector subunit delta</fullName>
    </alternativeName>
    <alternativeName>
        <fullName evidence="7">F-type ATPase subunit delta</fullName>
        <shortName evidence="7">F-ATPase subunit delta</shortName>
    </alternativeName>
</protein>
<evidence type="ECO:0000256" key="6">
    <source>
        <dbReference type="ARBA" id="ARBA00023310"/>
    </source>
</evidence>
<keyword evidence="7" id="KW-0139">CF(1)</keyword>
<dbReference type="Gene3D" id="1.10.520.20">
    <property type="entry name" value="N-terminal domain of the delta subunit of the F1F0-ATP synthase"/>
    <property type="match status" value="1"/>
</dbReference>
<keyword evidence="5 7" id="KW-0472">Membrane</keyword>
<dbReference type="HAMAP" id="MF_01416">
    <property type="entry name" value="ATP_synth_delta_bact"/>
    <property type="match status" value="1"/>
</dbReference>
<dbReference type="GO" id="GO:0005886">
    <property type="term" value="C:plasma membrane"/>
    <property type="evidence" value="ECO:0007669"/>
    <property type="project" value="UniProtKB-SubCell"/>
</dbReference>
<dbReference type="InterPro" id="IPR026015">
    <property type="entry name" value="ATP_synth_OSCP/delta_N_sf"/>
</dbReference>
<keyword evidence="4 7" id="KW-0406">Ion transport</keyword>
<proteinExistence type="inferred from homology"/>
<gene>
    <name evidence="7" type="primary">atpH</name>
    <name evidence="8" type="ORF">SAMN05660413_01612</name>
</gene>
<keyword evidence="6 7" id="KW-0066">ATP synthesis</keyword>
<evidence type="ECO:0000256" key="2">
    <source>
        <dbReference type="ARBA" id="ARBA00022448"/>
    </source>
</evidence>
<keyword evidence="7" id="KW-1003">Cell membrane</keyword>
<sequence length="185" mass="20551">MKGTRAAQRYAKAIIGLAKDKNATDAVYDDMQSISQTIANSKDLKSMLGSPVIKSGIKKSALREIFKDAHAITMSSFDILVENGRIDLLEVVARQYIARYYTMNNTQQAIVTSAVPLTKELEDKVQTKIKELTGNEASLKNVVDEDMIGGFVLRVGDLQFDASVANNLNRLKRELKNNTYVSKFN</sequence>
<evidence type="ECO:0000256" key="5">
    <source>
        <dbReference type="ARBA" id="ARBA00023136"/>
    </source>
</evidence>
<evidence type="ECO:0000313" key="8">
    <source>
        <dbReference type="EMBL" id="SFN55927.1"/>
    </source>
</evidence>
<evidence type="ECO:0000256" key="7">
    <source>
        <dbReference type="HAMAP-Rule" id="MF_01416"/>
    </source>
</evidence>
<dbReference type="OrthoDB" id="9802471at2"/>
<dbReference type="GO" id="GO:0045259">
    <property type="term" value="C:proton-transporting ATP synthase complex"/>
    <property type="evidence" value="ECO:0007669"/>
    <property type="project" value="UniProtKB-KW"/>
</dbReference>
<keyword evidence="9" id="KW-1185">Reference proteome</keyword>
<dbReference type="GO" id="GO:0046933">
    <property type="term" value="F:proton-transporting ATP synthase activity, rotational mechanism"/>
    <property type="evidence" value="ECO:0007669"/>
    <property type="project" value="UniProtKB-UniRule"/>
</dbReference>
<accession>A0A1I5A0K0</accession>
<dbReference type="EMBL" id="FOVL01000008">
    <property type="protein sequence ID" value="SFN55927.1"/>
    <property type="molecule type" value="Genomic_DNA"/>
</dbReference>
<dbReference type="RefSeq" id="WP_093408103.1">
    <property type="nucleotide sequence ID" value="NZ_FOVL01000008.1"/>
</dbReference>
<evidence type="ECO:0000256" key="1">
    <source>
        <dbReference type="ARBA" id="ARBA00004370"/>
    </source>
</evidence>
<evidence type="ECO:0000313" key="9">
    <source>
        <dbReference type="Proteomes" id="UP000199153"/>
    </source>
</evidence>
<organism evidence="8 9">
    <name type="scientific">Salegentibacter flavus</name>
    <dbReference type="NCBI Taxonomy" id="287099"/>
    <lineage>
        <taxon>Bacteria</taxon>
        <taxon>Pseudomonadati</taxon>
        <taxon>Bacteroidota</taxon>
        <taxon>Flavobacteriia</taxon>
        <taxon>Flavobacteriales</taxon>
        <taxon>Flavobacteriaceae</taxon>
        <taxon>Salegentibacter</taxon>
    </lineage>
</organism>
<comment type="function">
    <text evidence="7">F(1)F(0) ATP synthase produces ATP from ADP in the presence of a proton or sodium gradient. F-type ATPases consist of two structural domains, F(1) containing the extramembraneous catalytic core and F(0) containing the membrane proton channel, linked together by a central stalk and a peripheral stalk. During catalysis, ATP synthesis in the catalytic domain of F(1) is coupled via a rotary mechanism of the central stalk subunits to proton translocation.</text>
</comment>
<keyword evidence="3 7" id="KW-0375">Hydrogen ion transport</keyword>
<name>A0A1I5A0K0_9FLAO</name>
<comment type="subcellular location">
    <subcellularLocation>
        <location evidence="7">Cell membrane</location>
        <topology evidence="7">Peripheral membrane protein</topology>
    </subcellularLocation>
    <subcellularLocation>
        <location evidence="1">Membrane</location>
    </subcellularLocation>
</comment>
<dbReference type="AlphaFoldDB" id="A0A1I5A0K0"/>
<comment type="similarity">
    <text evidence="7">Belongs to the ATPase delta chain family.</text>
</comment>